<feature type="domain" description="DUF4745" evidence="2">
    <location>
        <begin position="56"/>
        <end position="152"/>
    </location>
</feature>
<proteinExistence type="predicted"/>
<gene>
    <name evidence="3" type="ORF">BRAFLDRAFT_98206</name>
</gene>
<dbReference type="PANTHER" id="PTHR15703">
    <property type="entry name" value="RIKEN CDNA 4931406P16 GENE"/>
    <property type="match status" value="1"/>
</dbReference>
<dbReference type="InParanoid" id="C3ZBY0"/>
<dbReference type="PANTHER" id="PTHR15703:SF3">
    <property type="entry name" value="GRANULE ASSOCIATED RAC AND RHOG EFFECTOR PROTEIN 1"/>
    <property type="match status" value="1"/>
</dbReference>
<dbReference type="InterPro" id="IPR031813">
    <property type="entry name" value="DUF4745"/>
</dbReference>
<dbReference type="Pfam" id="PF15923">
    <property type="entry name" value="DUF4745"/>
    <property type="match status" value="1"/>
</dbReference>
<evidence type="ECO:0000259" key="2">
    <source>
        <dbReference type="Pfam" id="PF15923"/>
    </source>
</evidence>
<dbReference type="AlphaFoldDB" id="C3ZBY0"/>
<dbReference type="InterPro" id="IPR043385">
    <property type="entry name" value="GARRE1"/>
</dbReference>
<evidence type="ECO:0000256" key="1">
    <source>
        <dbReference type="SAM" id="MobiDB-lite"/>
    </source>
</evidence>
<dbReference type="EMBL" id="GG666604">
    <property type="protein sequence ID" value="EEN49921.1"/>
    <property type="molecule type" value="Genomic_DNA"/>
</dbReference>
<name>C3ZBY0_BRAFL</name>
<reference evidence="3" key="1">
    <citation type="journal article" date="2008" name="Nature">
        <title>The amphioxus genome and the evolution of the chordate karyotype.</title>
        <authorList>
            <consortium name="US DOE Joint Genome Institute (JGI-PGF)"/>
            <person name="Putnam N.H."/>
            <person name="Butts T."/>
            <person name="Ferrier D.E.K."/>
            <person name="Furlong R.F."/>
            <person name="Hellsten U."/>
            <person name="Kawashima T."/>
            <person name="Robinson-Rechavi M."/>
            <person name="Shoguchi E."/>
            <person name="Terry A."/>
            <person name="Yu J.-K."/>
            <person name="Benito-Gutierrez E.L."/>
            <person name="Dubchak I."/>
            <person name="Garcia-Fernandez J."/>
            <person name="Gibson-Brown J.J."/>
            <person name="Grigoriev I.V."/>
            <person name="Horton A.C."/>
            <person name="de Jong P.J."/>
            <person name="Jurka J."/>
            <person name="Kapitonov V.V."/>
            <person name="Kohara Y."/>
            <person name="Kuroki Y."/>
            <person name="Lindquist E."/>
            <person name="Lucas S."/>
            <person name="Osoegawa K."/>
            <person name="Pennacchio L.A."/>
            <person name="Salamov A.A."/>
            <person name="Satou Y."/>
            <person name="Sauka-Spengler T."/>
            <person name="Schmutz J."/>
            <person name="Shin-I T."/>
            <person name="Toyoda A."/>
            <person name="Bronner-Fraser M."/>
            <person name="Fujiyama A."/>
            <person name="Holland L.Z."/>
            <person name="Holland P.W.H."/>
            <person name="Satoh N."/>
            <person name="Rokhsar D.S."/>
        </authorList>
    </citation>
    <scope>NUCLEOTIDE SEQUENCE [LARGE SCALE GENOMIC DNA]</scope>
    <source>
        <strain evidence="3">S238N-H82</strain>
        <tissue evidence="3">Testes</tissue>
    </source>
</reference>
<protein>
    <recommendedName>
        <fullName evidence="2">DUF4745 domain-containing protein</fullName>
    </recommendedName>
</protein>
<sequence length="213" mass="23404">MENIRRHFKEFKPKHDATEATTAAGHGQGPDVATASTGGSGGAEYRSPSASMPVTLDAHVSDIQQSVNHFLNTLNSLCGAGTQLAEVFSTVFEETMLWDVTRQLVQVWSDVSLATSSNSTQVKEEVVMALSELALKGEGDASTEGNSSLQEQDLQMKSWIETCPRIASEFTNPQKTKESYQEGSFVHQVIKRLILKDELQFVTQALENWECYG</sequence>
<evidence type="ECO:0000313" key="3">
    <source>
        <dbReference type="EMBL" id="EEN49921.1"/>
    </source>
</evidence>
<accession>C3ZBY0</accession>
<organism>
    <name type="scientific">Branchiostoma floridae</name>
    <name type="common">Florida lancelet</name>
    <name type="synonym">Amphioxus</name>
    <dbReference type="NCBI Taxonomy" id="7739"/>
    <lineage>
        <taxon>Eukaryota</taxon>
        <taxon>Metazoa</taxon>
        <taxon>Chordata</taxon>
        <taxon>Cephalochordata</taxon>
        <taxon>Leptocardii</taxon>
        <taxon>Amphioxiformes</taxon>
        <taxon>Branchiostomatidae</taxon>
        <taxon>Branchiostoma</taxon>
    </lineage>
</organism>
<feature type="region of interest" description="Disordered" evidence="1">
    <location>
        <begin position="1"/>
        <end position="50"/>
    </location>
</feature>